<reference evidence="1" key="1">
    <citation type="submission" date="2014-09" db="EMBL/GenBank/DDBJ databases">
        <authorList>
            <person name="Magalhaes I.L.F."/>
            <person name="Oliveira U."/>
            <person name="Santos F.R."/>
            <person name="Vidigal T.H.D.A."/>
            <person name="Brescovit A.D."/>
            <person name="Santos A.J."/>
        </authorList>
    </citation>
    <scope>NUCLEOTIDE SEQUENCE</scope>
    <source>
        <tissue evidence="1">Shoot tissue taken approximately 20 cm above the soil surface</tissue>
    </source>
</reference>
<dbReference type="EMBL" id="GBRH01272820">
    <property type="protein sequence ID" value="JAD25075.1"/>
    <property type="molecule type" value="Transcribed_RNA"/>
</dbReference>
<evidence type="ECO:0000313" key="1">
    <source>
        <dbReference type="EMBL" id="JAD25075.1"/>
    </source>
</evidence>
<dbReference type="AlphaFoldDB" id="A0A0A8YHU1"/>
<protein>
    <submittedName>
        <fullName evidence="1">Uncharacterized protein</fullName>
    </submittedName>
</protein>
<organism evidence="1">
    <name type="scientific">Arundo donax</name>
    <name type="common">Giant reed</name>
    <name type="synonym">Donax arundinaceus</name>
    <dbReference type="NCBI Taxonomy" id="35708"/>
    <lineage>
        <taxon>Eukaryota</taxon>
        <taxon>Viridiplantae</taxon>
        <taxon>Streptophyta</taxon>
        <taxon>Embryophyta</taxon>
        <taxon>Tracheophyta</taxon>
        <taxon>Spermatophyta</taxon>
        <taxon>Magnoliopsida</taxon>
        <taxon>Liliopsida</taxon>
        <taxon>Poales</taxon>
        <taxon>Poaceae</taxon>
        <taxon>PACMAD clade</taxon>
        <taxon>Arundinoideae</taxon>
        <taxon>Arundineae</taxon>
        <taxon>Arundo</taxon>
    </lineage>
</organism>
<proteinExistence type="predicted"/>
<reference evidence="1" key="2">
    <citation type="journal article" date="2015" name="Data Brief">
        <title>Shoot transcriptome of the giant reed, Arundo donax.</title>
        <authorList>
            <person name="Barrero R.A."/>
            <person name="Guerrero F.D."/>
            <person name="Moolhuijzen P."/>
            <person name="Goolsby J.A."/>
            <person name="Tidwell J."/>
            <person name="Bellgard S.E."/>
            <person name="Bellgard M.I."/>
        </authorList>
    </citation>
    <scope>NUCLEOTIDE SEQUENCE</scope>
    <source>
        <tissue evidence="1">Shoot tissue taken approximately 20 cm above the soil surface</tissue>
    </source>
</reference>
<accession>A0A0A8YHU1</accession>
<name>A0A0A8YHU1_ARUDO</name>
<sequence length="35" mass="4100">MSYQPFLMPELNLIHQLIEIVSPAYLVVINHKNPH</sequence>